<evidence type="ECO:0000256" key="1">
    <source>
        <dbReference type="ARBA" id="ARBA00022679"/>
    </source>
</evidence>
<dbReference type="PRINTS" id="PR00094">
    <property type="entry name" value="ADENYLTKNASE"/>
</dbReference>
<accession>A0A2H0WXM5</accession>
<evidence type="ECO:0000256" key="4">
    <source>
        <dbReference type="ARBA" id="ARBA00022777"/>
    </source>
</evidence>
<feature type="binding site" evidence="5">
    <location>
        <position position="163"/>
    </location>
    <ligand>
        <name>Zn(2+)</name>
        <dbReference type="ChEBI" id="CHEBI:29105"/>
        <note>structural</note>
    </ligand>
</feature>
<evidence type="ECO:0000256" key="3">
    <source>
        <dbReference type="ARBA" id="ARBA00022741"/>
    </source>
</evidence>
<keyword evidence="1 5" id="KW-0808">Transferase</keyword>
<keyword evidence="5" id="KW-0963">Cytoplasm</keyword>
<evidence type="ECO:0000313" key="8">
    <source>
        <dbReference type="EMBL" id="PIS17365.1"/>
    </source>
</evidence>
<comment type="function">
    <text evidence="5">Catalyzes the reversible transfer of the terminal phosphate group between ATP and AMP. Plays an important role in cellular energy homeostasis and in adenine nucleotide metabolism.</text>
</comment>
<dbReference type="GO" id="GO:0005737">
    <property type="term" value="C:cytoplasm"/>
    <property type="evidence" value="ECO:0007669"/>
    <property type="project" value="UniProtKB-SubCell"/>
</dbReference>
<keyword evidence="5" id="KW-0862">Zinc</keyword>
<comment type="domain">
    <text evidence="5">Consists of three domains, a large central CORE domain and two small peripheral domains, NMPbind and LID, which undergo movements during catalysis. The LID domain closes over the site of phosphoryl transfer upon ATP binding. Assembling and dissambling the active center during each catalytic cycle provides an effective means to prevent ATP hydrolysis. Some bacteria have evolved a zinc-coordinating structure that stabilizes the LID domain.</text>
</comment>
<name>A0A2H0WXM5_9BACT</name>
<feature type="binding site" evidence="5">
    <location>
        <position position="144"/>
    </location>
    <ligand>
        <name>Zn(2+)</name>
        <dbReference type="ChEBI" id="CHEBI:29105"/>
        <note>structural</note>
    </ligand>
</feature>
<evidence type="ECO:0000256" key="6">
    <source>
        <dbReference type="RuleBase" id="RU003330"/>
    </source>
</evidence>
<reference evidence="9" key="1">
    <citation type="submission" date="2017-09" db="EMBL/GenBank/DDBJ databases">
        <title>Depth-based differentiation of microbial function through sediment-hosted aquifers and enrichment of novel symbionts in the deep terrestrial subsurface.</title>
        <authorList>
            <person name="Probst A.J."/>
            <person name="Ladd B."/>
            <person name="Jarett J.K."/>
            <person name="Geller-Mcgrath D.E."/>
            <person name="Sieber C.M.K."/>
            <person name="Emerson J.B."/>
            <person name="Anantharaman K."/>
            <person name="Thomas B.C."/>
            <person name="Malmstrom R."/>
            <person name="Stieglmeier M."/>
            <person name="Klingl A."/>
            <person name="Woyke T."/>
            <person name="Ryan C.M."/>
            <person name="Banfield J.F."/>
        </authorList>
    </citation>
    <scope>NUCLEOTIDE SEQUENCE [LARGE SCALE GENOMIC DNA]</scope>
</reference>
<feature type="binding site" evidence="5">
    <location>
        <position position="141"/>
    </location>
    <ligand>
        <name>Zn(2+)</name>
        <dbReference type="ChEBI" id="CHEBI:29105"/>
        <note>structural</note>
    </ligand>
</feature>
<dbReference type="PANTHER" id="PTHR23359">
    <property type="entry name" value="NUCLEOTIDE KINASE"/>
    <property type="match status" value="1"/>
</dbReference>
<feature type="binding site" evidence="5">
    <location>
        <position position="160"/>
    </location>
    <ligand>
        <name>Zn(2+)</name>
        <dbReference type="ChEBI" id="CHEBI:29105"/>
        <note>structural</note>
    </ligand>
</feature>
<feature type="binding site" evidence="5">
    <location>
        <position position="138"/>
    </location>
    <ligand>
        <name>ATP</name>
        <dbReference type="ChEBI" id="CHEBI:30616"/>
    </ligand>
</feature>
<keyword evidence="3 5" id="KW-0547">Nucleotide-binding</keyword>
<comment type="pathway">
    <text evidence="5">Purine metabolism; AMP biosynthesis via salvage pathway; AMP from ADP: step 1/1.</text>
</comment>
<comment type="subunit">
    <text evidence="5 7">Monomer.</text>
</comment>
<dbReference type="EMBL" id="PEZD01000022">
    <property type="protein sequence ID" value="PIS17365.1"/>
    <property type="molecule type" value="Genomic_DNA"/>
</dbReference>
<comment type="subcellular location">
    <subcellularLocation>
        <location evidence="5 7">Cytoplasm</location>
    </subcellularLocation>
</comment>
<comment type="caution">
    <text evidence="8">The sequence shown here is derived from an EMBL/GenBank/DDBJ whole genome shotgun (WGS) entry which is preliminary data.</text>
</comment>
<dbReference type="GO" id="GO:0008270">
    <property type="term" value="F:zinc ion binding"/>
    <property type="evidence" value="ECO:0007669"/>
    <property type="project" value="UniProtKB-UniRule"/>
</dbReference>
<feature type="binding site" evidence="5">
    <location>
        <position position="39"/>
    </location>
    <ligand>
        <name>AMP</name>
        <dbReference type="ChEBI" id="CHEBI:456215"/>
    </ligand>
</feature>
<proteinExistence type="inferred from homology"/>
<feature type="binding site" evidence="5">
    <location>
        <position position="44"/>
    </location>
    <ligand>
        <name>AMP</name>
        <dbReference type="ChEBI" id="CHEBI:456215"/>
    </ligand>
</feature>
<dbReference type="GO" id="GO:0005524">
    <property type="term" value="F:ATP binding"/>
    <property type="evidence" value="ECO:0007669"/>
    <property type="project" value="UniProtKB-UniRule"/>
</dbReference>
<sequence length="222" mass="25554">MKPSKKNFKIIQVVGPQGSGKGTQAKLLAKKFKLKYLGSGDVLRARQKLGDFTGKKLIRVMNSGALIPSFIIVKILGDEFENLKKQKINGLVLDGWTRIIYEAILADEAMDWYEWNKGFKVILLKISRKESFNRLTKRRQCKKCGRLIPWLGEFKKLKKCDKCGGELVTRPDDNIQSIEKRLEEYKEKTLPTINYYKKQGRLIEINGEQSIEDVFKDVLKAL</sequence>
<comment type="caution">
    <text evidence="5">Lacks conserved residue(s) required for the propagation of feature annotation.</text>
</comment>
<protein>
    <recommendedName>
        <fullName evidence="5 7">Adenylate kinase</fullName>
        <shortName evidence="5">AK</shortName>
        <ecNumber evidence="5 7">2.7.4.3</ecNumber>
    </recommendedName>
    <alternativeName>
        <fullName evidence="5">ATP-AMP transphosphorylase</fullName>
    </alternativeName>
    <alternativeName>
        <fullName evidence="5">ATP:AMP phosphotransferase</fullName>
    </alternativeName>
    <alternativeName>
        <fullName evidence="5">Adenylate monophosphate kinase</fullName>
    </alternativeName>
</protein>
<comment type="similarity">
    <text evidence="5 6">Belongs to the adenylate kinase family.</text>
</comment>
<dbReference type="SUPFAM" id="SSF52540">
    <property type="entry name" value="P-loop containing nucleoside triphosphate hydrolases"/>
    <property type="match status" value="1"/>
</dbReference>
<evidence type="ECO:0000256" key="2">
    <source>
        <dbReference type="ARBA" id="ARBA00022727"/>
    </source>
</evidence>
<keyword evidence="5" id="KW-0479">Metal-binding</keyword>
<feature type="binding site" evidence="5">
    <location>
        <position position="170"/>
    </location>
    <ligand>
        <name>AMP</name>
        <dbReference type="ChEBI" id="CHEBI:456215"/>
    </ligand>
</feature>
<keyword evidence="4 5" id="KW-0418">Kinase</keyword>
<feature type="binding site" evidence="5">
    <location>
        <begin position="18"/>
        <end position="23"/>
    </location>
    <ligand>
        <name>ATP</name>
        <dbReference type="ChEBI" id="CHEBI:30616"/>
    </ligand>
</feature>
<dbReference type="CDD" id="cd01428">
    <property type="entry name" value="ADK"/>
    <property type="match status" value="1"/>
</dbReference>
<comment type="catalytic activity">
    <reaction evidence="5 7">
        <text>AMP + ATP = 2 ADP</text>
        <dbReference type="Rhea" id="RHEA:12973"/>
        <dbReference type="ChEBI" id="CHEBI:30616"/>
        <dbReference type="ChEBI" id="CHEBI:456215"/>
        <dbReference type="ChEBI" id="CHEBI:456216"/>
        <dbReference type="EC" id="2.7.4.3"/>
    </reaction>
</comment>
<dbReference type="Pfam" id="PF00406">
    <property type="entry name" value="ADK"/>
    <property type="match status" value="1"/>
</dbReference>
<dbReference type="Gene3D" id="3.40.50.300">
    <property type="entry name" value="P-loop containing nucleotide triphosphate hydrolases"/>
    <property type="match status" value="1"/>
</dbReference>
<organism evidence="8 9">
    <name type="scientific">Candidatus Nealsonbacteria bacterium CG09_land_8_20_14_0_10_42_14</name>
    <dbReference type="NCBI Taxonomy" id="1974707"/>
    <lineage>
        <taxon>Bacteria</taxon>
        <taxon>Candidatus Nealsoniibacteriota</taxon>
    </lineage>
</organism>
<dbReference type="InterPro" id="IPR000850">
    <property type="entry name" value="Adenylat/UMP-CMP_kin"/>
</dbReference>
<dbReference type="EC" id="2.7.4.3" evidence="5 7"/>
<evidence type="ECO:0000256" key="7">
    <source>
        <dbReference type="RuleBase" id="RU003331"/>
    </source>
</evidence>
<keyword evidence="5 7" id="KW-0067">ATP-binding</keyword>
<evidence type="ECO:0000313" key="9">
    <source>
        <dbReference type="Proteomes" id="UP000229675"/>
    </source>
</evidence>
<keyword evidence="2 5" id="KW-0545">Nucleotide biosynthesis</keyword>
<dbReference type="AlphaFoldDB" id="A0A2H0WXM5"/>
<feature type="binding site" evidence="5">
    <location>
        <position position="209"/>
    </location>
    <ligand>
        <name>ATP</name>
        <dbReference type="ChEBI" id="CHEBI:30616"/>
    </ligand>
</feature>
<dbReference type="UniPathway" id="UPA00588">
    <property type="reaction ID" value="UER00649"/>
</dbReference>
<dbReference type="GO" id="GO:0044209">
    <property type="term" value="P:AMP salvage"/>
    <property type="evidence" value="ECO:0007669"/>
    <property type="project" value="UniProtKB-UniRule"/>
</dbReference>
<dbReference type="InterPro" id="IPR027417">
    <property type="entry name" value="P-loop_NTPase"/>
</dbReference>
<dbReference type="HAMAP" id="MF_00235">
    <property type="entry name" value="Adenylate_kinase_Adk"/>
    <property type="match status" value="1"/>
</dbReference>
<feature type="region of interest" description="NMP" evidence="5">
    <location>
        <begin position="38"/>
        <end position="67"/>
    </location>
</feature>
<dbReference type="GO" id="GO:0004017">
    <property type="term" value="F:AMP kinase activity"/>
    <property type="evidence" value="ECO:0007669"/>
    <property type="project" value="UniProtKB-UniRule"/>
</dbReference>
<evidence type="ECO:0000256" key="5">
    <source>
        <dbReference type="HAMAP-Rule" id="MF_00235"/>
    </source>
</evidence>
<gene>
    <name evidence="5" type="primary">adk</name>
    <name evidence="8" type="ORF">COT59_00910</name>
</gene>
<dbReference type="Proteomes" id="UP000229675">
    <property type="component" value="Unassembled WGS sequence"/>
</dbReference>
<feature type="binding site" evidence="5">
    <location>
        <begin position="65"/>
        <end position="67"/>
    </location>
    <ligand>
        <name>AMP</name>
        <dbReference type="ChEBI" id="CHEBI:456215"/>
    </ligand>
</feature>
<feature type="binding site" evidence="5">
    <location>
        <position position="181"/>
    </location>
    <ligand>
        <name>AMP</name>
        <dbReference type="ChEBI" id="CHEBI:456215"/>
    </ligand>
</feature>